<dbReference type="FunFam" id="1.20.58.340:FF:000012">
    <property type="entry name" value="Magnesium transport protein CorA"/>
    <property type="match status" value="1"/>
</dbReference>
<dbReference type="NCBIfam" id="TIGR00383">
    <property type="entry name" value="corA"/>
    <property type="match status" value="1"/>
</dbReference>
<evidence type="ECO:0000256" key="4">
    <source>
        <dbReference type="ARBA" id="ARBA00022475"/>
    </source>
</evidence>
<dbReference type="InterPro" id="IPR045861">
    <property type="entry name" value="CorA_cytoplasmic_dom"/>
</dbReference>
<accession>A0A4R8MAL7</accession>
<comment type="function">
    <text evidence="8">Mediates influx of magnesium ions.</text>
</comment>
<dbReference type="InterPro" id="IPR045863">
    <property type="entry name" value="CorA_TM1_TM2"/>
</dbReference>
<keyword evidence="7 8" id="KW-0472">Membrane</keyword>
<keyword evidence="4 8" id="KW-1003">Cell membrane</keyword>
<evidence type="ECO:0000256" key="6">
    <source>
        <dbReference type="ARBA" id="ARBA00022989"/>
    </source>
</evidence>
<dbReference type="InterPro" id="IPR002523">
    <property type="entry name" value="MgTranspt_CorA/ZnTranspt_ZntB"/>
</dbReference>
<dbReference type="OrthoDB" id="9803416at2"/>
<name>A0A4R8MAL7_9BACT</name>
<keyword evidence="6 8" id="KW-1133">Transmembrane helix</keyword>
<dbReference type="SUPFAM" id="SSF143865">
    <property type="entry name" value="CorA soluble domain-like"/>
    <property type="match status" value="1"/>
</dbReference>
<dbReference type="GO" id="GO:0005886">
    <property type="term" value="C:plasma membrane"/>
    <property type="evidence" value="ECO:0007669"/>
    <property type="project" value="UniProtKB-SubCell"/>
</dbReference>
<protein>
    <recommendedName>
        <fullName evidence="8">Magnesium transport protein CorA</fullName>
    </recommendedName>
</protein>
<feature type="transmembrane region" description="Helical" evidence="8">
    <location>
        <begin position="303"/>
        <end position="323"/>
    </location>
</feature>
<evidence type="ECO:0000256" key="1">
    <source>
        <dbReference type="ARBA" id="ARBA00004651"/>
    </source>
</evidence>
<dbReference type="PANTHER" id="PTHR46494:SF1">
    <property type="entry name" value="CORA FAMILY METAL ION TRANSPORTER (EUROFUNG)"/>
    <property type="match status" value="1"/>
</dbReference>
<feature type="transmembrane region" description="Helical" evidence="8">
    <location>
        <begin position="335"/>
        <end position="355"/>
    </location>
</feature>
<dbReference type="Pfam" id="PF01544">
    <property type="entry name" value="CorA"/>
    <property type="match status" value="1"/>
</dbReference>
<dbReference type="SUPFAM" id="SSF144083">
    <property type="entry name" value="Magnesium transport protein CorA, transmembrane region"/>
    <property type="match status" value="1"/>
</dbReference>
<evidence type="ECO:0000313" key="10">
    <source>
        <dbReference type="Proteomes" id="UP000295066"/>
    </source>
</evidence>
<comment type="similarity">
    <text evidence="2 8">Belongs to the CorA metal ion transporter (MIT) (TC 1.A.35) family.</text>
</comment>
<proteinExistence type="inferred from homology"/>
<keyword evidence="10" id="KW-1185">Reference proteome</keyword>
<evidence type="ECO:0000256" key="8">
    <source>
        <dbReference type="RuleBase" id="RU362010"/>
    </source>
</evidence>
<reference evidence="9 10" key="1">
    <citation type="submission" date="2019-03" db="EMBL/GenBank/DDBJ databases">
        <title>Genomic Encyclopedia of Type Strains, Phase IV (KMG-IV): sequencing the most valuable type-strain genomes for metagenomic binning, comparative biology and taxonomic classification.</title>
        <authorList>
            <person name="Goeker M."/>
        </authorList>
    </citation>
    <scope>NUCLEOTIDE SEQUENCE [LARGE SCALE GENOMIC DNA]</scope>
    <source>
        <strain evidence="9 10">DSM 25964</strain>
    </source>
</reference>
<sequence>MPASKRSERRKHAGYATKAGMSPGTMVFIGEQQVDKARIDIIRYDDAGLKEMSDVSPEQCRDCSAASGVTWINVNGIHNVALIESLGKHFDLHPLTLEDIVNTTQRPKVEEFPDYVYAVLKMMAFDDAANRLEIEHVSLIFGENYVISFQEHEGDVFDSVRERIRNSKGRIRSLKADFLAYALMDAAVDHYFLALERIGDRIENMDDRILVHPRPGDIQEVHKLKREILSFRKAVWPLREEVGALEKSETVLIRPETRVFLRDLYDHIIQVIDMVETFRDILGGIHDTYLSSVSNRMNEIMKVLTIISTIFIPMTFIAGVYGMNFTYMPELKWPFGYYLIWGVMITVALSLVSFFKRRKWF</sequence>
<dbReference type="InterPro" id="IPR004488">
    <property type="entry name" value="Mg/Co-transport_prot_CorA"/>
</dbReference>
<dbReference type="AlphaFoldDB" id="A0A4R8MAL7"/>
<dbReference type="GO" id="GO:0000287">
    <property type="term" value="F:magnesium ion binding"/>
    <property type="evidence" value="ECO:0007669"/>
    <property type="project" value="TreeGrafter"/>
</dbReference>
<keyword evidence="3 8" id="KW-0813">Transport</keyword>
<evidence type="ECO:0000256" key="5">
    <source>
        <dbReference type="ARBA" id="ARBA00022692"/>
    </source>
</evidence>
<evidence type="ECO:0000256" key="3">
    <source>
        <dbReference type="ARBA" id="ARBA00022448"/>
    </source>
</evidence>
<dbReference type="PANTHER" id="PTHR46494">
    <property type="entry name" value="CORA FAMILY METAL ION TRANSPORTER (EUROFUNG)"/>
    <property type="match status" value="1"/>
</dbReference>
<dbReference type="GO" id="GO:0015087">
    <property type="term" value="F:cobalt ion transmembrane transporter activity"/>
    <property type="evidence" value="ECO:0007669"/>
    <property type="project" value="UniProtKB-UniRule"/>
</dbReference>
<evidence type="ECO:0000256" key="7">
    <source>
        <dbReference type="ARBA" id="ARBA00023136"/>
    </source>
</evidence>
<comment type="subcellular location">
    <subcellularLocation>
        <location evidence="1">Cell membrane</location>
        <topology evidence="1">Multi-pass membrane protein</topology>
    </subcellularLocation>
    <subcellularLocation>
        <location evidence="8">Membrane</location>
        <topology evidence="8">Multi-pass membrane protein</topology>
    </subcellularLocation>
</comment>
<dbReference type="EMBL" id="SORI01000006">
    <property type="protein sequence ID" value="TDY61292.1"/>
    <property type="molecule type" value="Genomic_DNA"/>
</dbReference>
<gene>
    <name evidence="8" type="primary">corA</name>
    <name evidence="9" type="ORF">C8D99_106147</name>
</gene>
<dbReference type="Gene3D" id="1.20.58.340">
    <property type="entry name" value="Magnesium transport protein CorA, transmembrane region"/>
    <property type="match status" value="2"/>
</dbReference>
<evidence type="ECO:0000256" key="2">
    <source>
        <dbReference type="ARBA" id="ARBA00009765"/>
    </source>
</evidence>
<dbReference type="CDD" id="cd12828">
    <property type="entry name" value="TmCorA-like_1"/>
    <property type="match status" value="1"/>
</dbReference>
<keyword evidence="8" id="KW-0406">Ion transport</keyword>
<dbReference type="GO" id="GO:0015095">
    <property type="term" value="F:magnesium ion transmembrane transporter activity"/>
    <property type="evidence" value="ECO:0007669"/>
    <property type="project" value="UniProtKB-UniRule"/>
</dbReference>
<dbReference type="GO" id="GO:0050897">
    <property type="term" value="F:cobalt ion binding"/>
    <property type="evidence" value="ECO:0007669"/>
    <property type="project" value="TreeGrafter"/>
</dbReference>
<keyword evidence="5 8" id="KW-0812">Transmembrane</keyword>
<comment type="caution">
    <text evidence="9">The sequence shown here is derived from an EMBL/GenBank/DDBJ whole genome shotgun (WGS) entry which is preliminary data.</text>
</comment>
<dbReference type="Gene3D" id="3.30.460.20">
    <property type="entry name" value="CorA soluble domain-like"/>
    <property type="match status" value="1"/>
</dbReference>
<organism evidence="9 10">
    <name type="scientific">Aminivibrio pyruvatiphilus</name>
    <dbReference type="NCBI Taxonomy" id="1005740"/>
    <lineage>
        <taxon>Bacteria</taxon>
        <taxon>Thermotogati</taxon>
        <taxon>Synergistota</taxon>
        <taxon>Synergistia</taxon>
        <taxon>Synergistales</taxon>
        <taxon>Aminobacteriaceae</taxon>
        <taxon>Aminivibrio</taxon>
    </lineage>
</organism>
<dbReference type="Proteomes" id="UP000295066">
    <property type="component" value="Unassembled WGS sequence"/>
</dbReference>
<keyword evidence="8" id="KW-0460">Magnesium</keyword>
<evidence type="ECO:0000313" key="9">
    <source>
        <dbReference type="EMBL" id="TDY61292.1"/>
    </source>
</evidence>